<dbReference type="EMBL" id="FUXI01000013">
    <property type="protein sequence ID" value="SJZ73878.1"/>
    <property type="molecule type" value="Genomic_DNA"/>
</dbReference>
<keyword evidence="6" id="KW-1185">Reference proteome</keyword>
<reference evidence="6" key="1">
    <citation type="submission" date="2017-02" db="EMBL/GenBank/DDBJ databases">
        <authorList>
            <person name="Varghese N."/>
            <person name="Submissions S."/>
        </authorList>
    </citation>
    <scope>NUCLEOTIDE SEQUENCE [LARGE SCALE GENOMIC DNA]</scope>
    <source>
        <strain evidence="6">ATCC BAA-1030</strain>
    </source>
</reference>
<feature type="coiled-coil region" evidence="3">
    <location>
        <begin position="256"/>
        <end position="290"/>
    </location>
</feature>
<dbReference type="RefSeq" id="WP_078807231.1">
    <property type="nucleotide sequence ID" value="NZ_FUXI01000013.1"/>
</dbReference>
<organism evidence="5 6">
    <name type="scientific">Pilibacter termitis</name>
    <dbReference type="NCBI Taxonomy" id="263852"/>
    <lineage>
        <taxon>Bacteria</taxon>
        <taxon>Bacillati</taxon>
        <taxon>Bacillota</taxon>
        <taxon>Bacilli</taxon>
        <taxon>Lactobacillales</taxon>
        <taxon>Enterococcaceae</taxon>
        <taxon>Pilibacter</taxon>
    </lineage>
</organism>
<dbReference type="CDD" id="cd03221">
    <property type="entry name" value="ABCF_EF-3"/>
    <property type="match status" value="2"/>
</dbReference>
<name>A0A1T4N4T8_9ENTE</name>
<keyword evidence="3" id="KW-0175">Coiled coil</keyword>
<dbReference type="InterPro" id="IPR003593">
    <property type="entry name" value="AAA+_ATPase"/>
</dbReference>
<dbReference type="Pfam" id="PF00005">
    <property type="entry name" value="ABC_tran"/>
    <property type="match status" value="2"/>
</dbReference>
<dbReference type="GO" id="GO:0005524">
    <property type="term" value="F:ATP binding"/>
    <property type="evidence" value="ECO:0007669"/>
    <property type="project" value="UniProtKB-KW"/>
</dbReference>
<dbReference type="InterPro" id="IPR051309">
    <property type="entry name" value="ABCF_ATPase"/>
</dbReference>
<sequence length="501" mass="58341">MSKIELKNMSFSYGGEREVFQKVDLTLESDWKLGLIGRNGRGKTTLLRLLTGELCCSGEIIHQMNVVYFPEKIENQNELTLFALQEIREFEQWKLERELHLLNVDLDVLYSPFSTLSGGEKTKVLLALLFLDEQNFPLIDEPTNHLDMKSREIIASYLKNKRQGFIVASHDREFVDKIVNHVLTIEKTQLMLYKGNFSTYEEQKKRRDETEMAQNGQLKKEIVRLKKTTREKKEWSLNKEGEKRGAADKGFIGARAARLMKKSKNLERRMEKEIEQKQCLLKEIEETRELKMNFTPSHHKSIFTVENLTLSFSEKKLFLPISFELKKGEVLAIQGMNGIGKTSLIHALLGNFQGEMTGEIHAVQNMKISYVHQEHEGNKGTLSEFAKKKKIDYEYFLNNLRKLGMEMEVFSQKIENMSLGQRKKVELAKSLTEQAELYVWDEPLNYLDVFNHVQIENVIKNFKPTMIVIEHDKRFIENVAEKVVKLERKKLSEQANKILLS</sequence>
<evidence type="ECO:0000256" key="2">
    <source>
        <dbReference type="ARBA" id="ARBA00022840"/>
    </source>
</evidence>
<accession>A0A1T4N4T8</accession>
<dbReference type="PANTHER" id="PTHR42855">
    <property type="entry name" value="ABC TRANSPORTER ATP-BINDING SUBUNIT"/>
    <property type="match status" value="1"/>
</dbReference>
<protein>
    <submittedName>
        <fullName evidence="5">Lincosamide and streptogramin A transport system ATP-binding/permease protein</fullName>
    </submittedName>
</protein>
<proteinExistence type="predicted"/>
<keyword evidence="2 5" id="KW-0067">ATP-binding</keyword>
<evidence type="ECO:0000256" key="3">
    <source>
        <dbReference type="SAM" id="Coils"/>
    </source>
</evidence>
<evidence type="ECO:0000313" key="5">
    <source>
        <dbReference type="EMBL" id="SJZ73878.1"/>
    </source>
</evidence>
<evidence type="ECO:0000256" key="1">
    <source>
        <dbReference type="ARBA" id="ARBA00022741"/>
    </source>
</evidence>
<dbReference type="GO" id="GO:0016887">
    <property type="term" value="F:ATP hydrolysis activity"/>
    <property type="evidence" value="ECO:0007669"/>
    <property type="project" value="InterPro"/>
</dbReference>
<dbReference type="PROSITE" id="PS00211">
    <property type="entry name" value="ABC_TRANSPORTER_1"/>
    <property type="match status" value="2"/>
</dbReference>
<dbReference type="InterPro" id="IPR027417">
    <property type="entry name" value="P-loop_NTPase"/>
</dbReference>
<dbReference type="InterPro" id="IPR017871">
    <property type="entry name" value="ABC_transporter-like_CS"/>
</dbReference>
<dbReference type="InterPro" id="IPR003439">
    <property type="entry name" value="ABC_transporter-like_ATP-bd"/>
</dbReference>
<evidence type="ECO:0000313" key="6">
    <source>
        <dbReference type="Proteomes" id="UP000190328"/>
    </source>
</evidence>
<dbReference type="STRING" id="263852.SAMN02745116_01294"/>
<keyword evidence="1" id="KW-0547">Nucleotide-binding</keyword>
<dbReference type="AlphaFoldDB" id="A0A1T4N4T8"/>
<dbReference type="NCBIfam" id="NF000355">
    <property type="entry name" value="ribo_prot_ABC_F"/>
    <property type="match status" value="1"/>
</dbReference>
<evidence type="ECO:0000259" key="4">
    <source>
        <dbReference type="PROSITE" id="PS50893"/>
    </source>
</evidence>
<dbReference type="SUPFAM" id="SSF52540">
    <property type="entry name" value="P-loop containing nucleoside triphosphate hydrolases"/>
    <property type="match status" value="2"/>
</dbReference>
<dbReference type="OrthoDB" id="9762369at2"/>
<dbReference type="SMART" id="SM00382">
    <property type="entry name" value="AAA"/>
    <property type="match status" value="2"/>
</dbReference>
<gene>
    <name evidence="5" type="ORF">SAMN02745116_01294</name>
</gene>
<dbReference type="PROSITE" id="PS50893">
    <property type="entry name" value="ABC_TRANSPORTER_2"/>
    <property type="match status" value="2"/>
</dbReference>
<feature type="domain" description="ABC transporter" evidence="4">
    <location>
        <begin position="303"/>
        <end position="500"/>
    </location>
</feature>
<dbReference type="Proteomes" id="UP000190328">
    <property type="component" value="Unassembled WGS sequence"/>
</dbReference>
<dbReference type="PANTHER" id="PTHR42855:SF2">
    <property type="entry name" value="DRUG RESISTANCE ABC TRANSPORTER,ATP-BINDING PROTEIN"/>
    <property type="match status" value="1"/>
</dbReference>
<dbReference type="Gene3D" id="3.40.50.300">
    <property type="entry name" value="P-loop containing nucleotide triphosphate hydrolases"/>
    <property type="match status" value="2"/>
</dbReference>
<feature type="domain" description="ABC transporter" evidence="4">
    <location>
        <begin position="4"/>
        <end position="212"/>
    </location>
</feature>